<evidence type="ECO:0000256" key="5">
    <source>
        <dbReference type="HAMAP-Rule" id="MF_00563"/>
    </source>
</evidence>
<organism evidence="11 12">
    <name type="scientific">Acidithrix ferrooxidans</name>
    <dbReference type="NCBI Taxonomy" id="1280514"/>
    <lineage>
        <taxon>Bacteria</taxon>
        <taxon>Bacillati</taxon>
        <taxon>Actinomycetota</taxon>
        <taxon>Acidimicrobiia</taxon>
        <taxon>Acidimicrobiales</taxon>
        <taxon>Acidimicrobiaceae</taxon>
        <taxon>Acidithrix</taxon>
    </lineage>
</organism>
<dbReference type="GO" id="GO:0071269">
    <property type="term" value="P:L-homocysteine biosynthetic process"/>
    <property type="evidence" value="ECO:0007669"/>
    <property type="project" value="UniProtKB-UniRule"/>
</dbReference>
<protein>
    <recommendedName>
        <fullName evidence="5">Adenosylhomocysteinase</fullName>
        <ecNumber evidence="5">3.13.2.1</ecNumber>
    </recommendedName>
    <alternativeName>
        <fullName evidence="5">S-adenosyl-L-homocysteine hydrolase</fullName>
        <shortName evidence="5">AdoHcyase</shortName>
    </alternativeName>
</protein>
<dbReference type="NCBIfam" id="TIGR00936">
    <property type="entry name" value="ahcY"/>
    <property type="match status" value="1"/>
</dbReference>
<comment type="caution">
    <text evidence="11">The sequence shown here is derived from an EMBL/GenBank/DDBJ whole genome shotgun (WGS) entry which is preliminary data.</text>
</comment>
<reference evidence="11 12" key="1">
    <citation type="submission" date="2015-01" db="EMBL/GenBank/DDBJ databases">
        <title>Draft genome of the acidophilic iron oxidizer Acidithrix ferrooxidans strain Py-F3.</title>
        <authorList>
            <person name="Poehlein A."/>
            <person name="Eisen S."/>
            <person name="Schloemann M."/>
            <person name="Johnson B.D."/>
            <person name="Daniel R."/>
            <person name="Muehling M."/>
        </authorList>
    </citation>
    <scope>NUCLEOTIDE SEQUENCE [LARGE SCALE GENOMIC DNA]</scope>
    <source>
        <strain evidence="11 12">Py-F3</strain>
    </source>
</reference>
<feature type="binding site" evidence="5">
    <location>
        <position position="188"/>
    </location>
    <ligand>
        <name>NAD(+)</name>
        <dbReference type="ChEBI" id="CHEBI:57540"/>
    </ligand>
</feature>
<dbReference type="SUPFAM" id="SSF52283">
    <property type="entry name" value="Formate/glycerate dehydrogenase catalytic domain-like"/>
    <property type="match status" value="1"/>
</dbReference>
<sequence length="425" mass="46050">MNPVNFDISDIKLADAGKQRINWADSEMPVLASIRERFAKEQPFSGQTVAACMHITTETANLLRALKAGGAKVVACASNPLSTQDDVAASLVKHDEISIFAIRGESQEVYVSHIDSVLDEVPTITMDDGCDLVTRLHTVRKTNISQVIGGTEETTTGVIRLRAMEVDGALEFPIVAVNDADTKHMFDNRYGTGQSTLDGVIRATNVLLAGQVVVVAGYGYCGKGVASRARGMGAQVVVTEIDPIKALEAVMDGFRVEPMAIAAKEGDIFITVTGNRDVIVEDHFRVMKDGAILANSGHFDIEIDLKALERLASGERRRMVRPMVEEFLIDGDSGPIKIRVLAEGRLVNLGAAEGHPAAVMDMSFANQALAAEWVVKNSQTLKSKVYDVPREIDDEVAKLKLASMGISIDILTDIQQEYLTSWNHA</sequence>
<dbReference type="SMART" id="SM00997">
    <property type="entry name" value="AdoHcyase_NAD"/>
    <property type="match status" value="1"/>
</dbReference>
<dbReference type="PANTHER" id="PTHR23420">
    <property type="entry name" value="ADENOSYLHOMOCYSTEINASE"/>
    <property type="match status" value="1"/>
</dbReference>
<dbReference type="InterPro" id="IPR020082">
    <property type="entry name" value="S-Ado-L-homoCys_hydrolase_CS"/>
</dbReference>
<dbReference type="HAMAP" id="MF_00563">
    <property type="entry name" value="AdoHcyase"/>
    <property type="match status" value="1"/>
</dbReference>
<evidence type="ECO:0000256" key="3">
    <source>
        <dbReference type="ARBA" id="ARBA00022801"/>
    </source>
</evidence>
<comment type="pathway">
    <text evidence="5 8">Amino-acid biosynthesis; L-homocysteine biosynthesis; L-homocysteine from S-adenosyl-L-homocysteine: step 1/1.</text>
</comment>
<dbReference type="AlphaFoldDB" id="A0A0D8HIF8"/>
<dbReference type="Pfam" id="PF00670">
    <property type="entry name" value="AdoHcyase_NAD"/>
    <property type="match status" value="1"/>
</dbReference>
<dbReference type="Pfam" id="PF05221">
    <property type="entry name" value="AdoHcyase"/>
    <property type="match status" value="2"/>
</dbReference>
<dbReference type="PROSITE" id="PS00738">
    <property type="entry name" value="ADOHCYASE_1"/>
    <property type="match status" value="1"/>
</dbReference>
<feature type="binding site" evidence="5 6">
    <location>
        <position position="153"/>
    </location>
    <ligand>
        <name>substrate</name>
    </ligand>
</feature>
<dbReference type="InterPro" id="IPR000043">
    <property type="entry name" value="Adenosylhomocysteinase-like"/>
</dbReference>
<evidence type="ECO:0000256" key="7">
    <source>
        <dbReference type="PIRSR" id="PIRSR001109-2"/>
    </source>
</evidence>
<evidence type="ECO:0000256" key="6">
    <source>
        <dbReference type="PIRSR" id="PIRSR001109-1"/>
    </source>
</evidence>
<keyword evidence="3 5" id="KW-0378">Hydrolase</keyword>
<keyword evidence="2 5" id="KW-0554">One-carbon metabolism</keyword>
<dbReference type="EC" id="3.13.2.1" evidence="5"/>
<proteinExistence type="inferred from homology"/>
<comment type="similarity">
    <text evidence="1 5 9">Belongs to the adenosylhomocysteinase family.</text>
</comment>
<feature type="binding site" evidence="7">
    <location>
        <begin position="219"/>
        <end position="224"/>
    </location>
    <ligand>
        <name>NAD(+)</name>
        <dbReference type="ChEBI" id="CHEBI:57540"/>
    </ligand>
</feature>
<dbReference type="InterPro" id="IPR015878">
    <property type="entry name" value="Ado_hCys_hydrolase_NAD-bd"/>
</dbReference>
<dbReference type="UniPathway" id="UPA00314">
    <property type="reaction ID" value="UER00076"/>
</dbReference>
<dbReference type="GO" id="GO:0006730">
    <property type="term" value="P:one-carbon metabolic process"/>
    <property type="evidence" value="ECO:0007669"/>
    <property type="project" value="UniProtKB-UniRule"/>
</dbReference>
<feature type="binding site" evidence="5 7">
    <location>
        <begin position="296"/>
        <end position="298"/>
    </location>
    <ligand>
        <name>NAD(+)</name>
        <dbReference type="ChEBI" id="CHEBI:57540"/>
    </ligand>
</feature>
<dbReference type="EMBL" id="JXYS01000029">
    <property type="protein sequence ID" value="KJF17775.1"/>
    <property type="molecule type" value="Genomic_DNA"/>
</dbReference>
<dbReference type="SMART" id="SM00996">
    <property type="entry name" value="AdoHcyase"/>
    <property type="match status" value="1"/>
</dbReference>
<dbReference type="STRING" id="1280514.AXFE_12720"/>
<evidence type="ECO:0000259" key="10">
    <source>
        <dbReference type="SMART" id="SM00997"/>
    </source>
</evidence>
<dbReference type="PIRSF" id="PIRSF001109">
    <property type="entry name" value="Ad_hcy_hydrolase"/>
    <property type="match status" value="1"/>
</dbReference>
<feature type="binding site" evidence="7">
    <location>
        <position position="355"/>
    </location>
    <ligand>
        <name>NAD(+)</name>
        <dbReference type="ChEBI" id="CHEBI:57540"/>
    </ligand>
</feature>
<evidence type="ECO:0000313" key="11">
    <source>
        <dbReference type="EMBL" id="KJF17775.1"/>
    </source>
</evidence>
<keyword evidence="4 5" id="KW-0520">NAD</keyword>
<dbReference type="PATRIC" id="fig|1280514.3.peg.1657"/>
<evidence type="ECO:0000256" key="2">
    <source>
        <dbReference type="ARBA" id="ARBA00022563"/>
    </source>
</evidence>
<dbReference type="GO" id="GO:0005829">
    <property type="term" value="C:cytosol"/>
    <property type="evidence" value="ECO:0007669"/>
    <property type="project" value="TreeGrafter"/>
</dbReference>
<dbReference type="GO" id="GO:0004013">
    <property type="term" value="F:adenosylhomocysteinase activity"/>
    <property type="evidence" value="ECO:0007669"/>
    <property type="project" value="UniProtKB-UniRule"/>
</dbReference>
<evidence type="ECO:0000313" key="12">
    <source>
        <dbReference type="Proteomes" id="UP000032360"/>
    </source>
</evidence>
<feature type="binding site" evidence="5">
    <location>
        <begin position="217"/>
        <end position="222"/>
    </location>
    <ligand>
        <name>NAD(+)</name>
        <dbReference type="ChEBI" id="CHEBI:57540"/>
    </ligand>
</feature>
<dbReference type="Gene3D" id="3.40.50.1480">
    <property type="entry name" value="Adenosylhomocysteinase-like"/>
    <property type="match status" value="1"/>
</dbReference>
<dbReference type="Gene3D" id="3.40.50.720">
    <property type="entry name" value="NAD(P)-binding Rossmann-like Domain"/>
    <property type="match status" value="1"/>
</dbReference>
<feature type="binding site" evidence="5 6">
    <location>
        <position position="128"/>
    </location>
    <ligand>
        <name>substrate</name>
    </ligand>
</feature>
<dbReference type="PANTHER" id="PTHR23420:SF0">
    <property type="entry name" value="ADENOSYLHOMOCYSTEINASE"/>
    <property type="match status" value="1"/>
</dbReference>
<feature type="binding site" evidence="5 6">
    <location>
        <position position="187"/>
    </location>
    <ligand>
        <name>substrate</name>
    </ligand>
</feature>
<evidence type="ECO:0000256" key="1">
    <source>
        <dbReference type="ARBA" id="ARBA00007122"/>
    </source>
</evidence>
<feature type="binding site" evidence="5 6">
    <location>
        <position position="183"/>
    </location>
    <ligand>
        <name>substrate</name>
    </ligand>
</feature>
<dbReference type="Proteomes" id="UP000032360">
    <property type="component" value="Unassembled WGS sequence"/>
</dbReference>
<evidence type="ECO:0000256" key="9">
    <source>
        <dbReference type="RuleBase" id="RU004166"/>
    </source>
</evidence>
<comment type="subcellular location">
    <subcellularLocation>
        <location evidence="5">Cytoplasm</location>
    </subcellularLocation>
</comment>
<dbReference type="NCBIfam" id="NF004005">
    <property type="entry name" value="PRK05476.2-3"/>
    <property type="match status" value="1"/>
</dbReference>
<dbReference type="CDD" id="cd00401">
    <property type="entry name" value="SAHH"/>
    <property type="match status" value="1"/>
</dbReference>
<comment type="function">
    <text evidence="5">May play a key role in the regulation of the intracellular concentration of adenosylhomocysteine.</text>
</comment>
<feature type="domain" description="S-adenosyl-L-homocysteine hydrolase NAD binding" evidence="10">
    <location>
        <begin position="188"/>
        <end position="354"/>
    </location>
</feature>
<feature type="binding site" evidence="5 7">
    <location>
        <begin position="154"/>
        <end position="156"/>
    </location>
    <ligand>
        <name>NAD(+)</name>
        <dbReference type="ChEBI" id="CHEBI:57540"/>
    </ligand>
</feature>
<dbReference type="GO" id="GO:0033353">
    <property type="term" value="P:S-adenosylmethionine cycle"/>
    <property type="evidence" value="ECO:0007669"/>
    <property type="project" value="TreeGrafter"/>
</dbReference>
<accession>A0A0D8HIF8</accession>
<comment type="catalytic activity">
    <reaction evidence="5 8">
        <text>S-adenosyl-L-homocysteine + H2O = L-homocysteine + adenosine</text>
        <dbReference type="Rhea" id="RHEA:21708"/>
        <dbReference type="ChEBI" id="CHEBI:15377"/>
        <dbReference type="ChEBI" id="CHEBI:16335"/>
        <dbReference type="ChEBI" id="CHEBI:57856"/>
        <dbReference type="ChEBI" id="CHEBI:58199"/>
        <dbReference type="EC" id="3.13.2.1"/>
    </reaction>
</comment>
<dbReference type="FunFam" id="3.40.50.720:FF:000004">
    <property type="entry name" value="Adenosylhomocysteinase"/>
    <property type="match status" value="1"/>
</dbReference>
<name>A0A0D8HIF8_9ACTN</name>
<dbReference type="SUPFAM" id="SSF51735">
    <property type="entry name" value="NAD(P)-binding Rossmann-fold domains"/>
    <property type="match status" value="1"/>
</dbReference>
<keyword evidence="5" id="KW-0963">Cytoplasm</keyword>
<feature type="binding site" evidence="5">
    <location>
        <position position="275"/>
    </location>
    <ligand>
        <name>NAD(+)</name>
        <dbReference type="ChEBI" id="CHEBI:57540"/>
    </ligand>
</feature>
<feature type="binding site" evidence="5 7">
    <location>
        <position position="348"/>
    </location>
    <ligand>
        <name>NAD(+)</name>
        <dbReference type="ChEBI" id="CHEBI:57540"/>
    </ligand>
</feature>
<evidence type="ECO:0000256" key="8">
    <source>
        <dbReference type="RuleBase" id="RU000548"/>
    </source>
</evidence>
<evidence type="ECO:0000256" key="4">
    <source>
        <dbReference type="ARBA" id="ARBA00023027"/>
    </source>
</evidence>
<keyword evidence="12" id="KW-1185">Reference proteome</keyword>
<feature type="binding site" evidence="5 7">
    <location>
        <position position="240"/>
    </location>
    <ligand>
        <name>NAD(+)</name>
        <dbReference type="ChEBI" id="CHEBI:57540"/>
    </ligand>
</feature>
<feature type="binding site" evidence="5 6">
    <location>
        <position position="56"/>
    </location>
    <ligand>
        <name>substrate</name>
    </ligand>
</feature>
<comment type="cofactor">
    <cofactor evidence="5 7 8">
        <name>NAD(+)</name>
        <dbReference type="ChEBI" id="CHEBI:57540"/>
    </cofactor>
    <text evidence="5 7 8">Binds 1 NAD(+) per subunit.</text>
</comment>
<dbReference type="InterPro" id="IPR042172">
    <property type="entry name" value="Adenosylhomocyst_ase-like_sf"/>
</dbReference>
<gene>
    <name evidence="5 11" type="primary">ahcY</name>
    <name evidence="11" type="ORF">AXFE_12720</name>
</gene>
<dbReference type="InterPro" id="IPR036291">
    <property type="entry name" value="NAD(P)-bd_dom_sf"/>
</dbReference>